<evidence type="ECO:0000313" key="3">
    <source>
        <dbReference type="Proteomes" id="UP000196573"/>
    </source>
</evidence>
<dbReference type="InterPro" id="IPR000182">
    <property type="entry name" value="GNAT_dom"/>
</dbReference>
<dbReference type="CDD" id="cd04301">
    <property type="entry name" value="NAT_SF"/>
    <property type="match status" value="1"/>
</dbReference>
<dbReference type="PROSITE" id="PS51186">
    <property type="entry name" value="GNAT"/>
    <property type="match status" value="1"/>
</dbReference>
<dbReference type="EMBL" id="FWPT01000006">
    <property type="protein sequence ID" value="SMA48899.1"/>
    <property type="molecule type" value="Genomic_DNA"/>
</dbReference>
<dbReference type="OrthoDB" id="1821130at2"/>
<sequence>MNKIRFKAEEYGLGSICEPILRSVPEWFGREDALQKYIDDINTMPTYTAWDDKKLVGFFSVNHHSSTSVELHVLALHRDYHRKGMGTDFYQYIENDLKSKRFSFVQVKTLSPRANNSDYKKTYDFYIKQGFHLLEDSDYMWGEETPCAQLIKCI</sequence>
<dbReference type="GO" id="GO:0016747">
    <property type="term" value="F:acyltransferase activity, transferring groups other than amino-acyl groups"/>
    <property type="evidence" value="ECO:0007669"/>
    <property type="project" value="InterPro"/>
</dbReference>
<dbReference type="Pfam" id="PF13508">
    <property type="entry name" value="Acetyltransf_7"/>
    <property type="match status" value="1"/>
</dbReference>
<dbReference type="Gene3D" id="3.40.630.30">
    <property type="match status" value="1"/>
</dbReference>
<evidence type="ECO:0000259" key="1">
    <source>
        <dbReference type="PROSITE" id="PS51186"/>
    </source>
</evidence>
<accession>A0A1X7ALK6</accession>
<keyword evidence="3" id="KW-1185">Reference proteome</keyword>
<dbReference type="InterPro" id="IPR016181">
    <property type="entry name" value="Acyl_CoA_acyltransferase"/>
</dbReference>
<dbReference type="SUPFAM" id="SSF55729">
    <property type="entry name" value="Acyl-CoA N-acyltransferases (Nat)"/>
    <property type="match status" value="1"/>
</dbReference>
<protein>
    <recommendedName>
        <fullName evidence="1">N-acetyltransferase domain-containing protein</fullName>
    </recommendedName>
</protein>
<dbReference type="AlphaFoldDB" id="A0A1X7ALK6"/>
<dbReference type="Proteomes" id="UP000196573">
    <property type="component" value="Unassembled WGS sequence"/>
</dbReference>
<proteinExistence type="predicted"/>
<organism evidence="2 3">
    <name type="scientific">Parendozoicomonas haliclonae</name>
    <dbReference type="NCBI Taxonomy" id="1960125"/>
    <lineage>
        <taxon>Bacteria</taxon>
        <taxon>Pseudomonadati</taxon>
        <taxon>Pseudomonadota</taxon>
        <taxon>Gammaproteobacteria</taxon>
        <taxon>Oceanospirillales</taxon>
        <taxon>Endozoicomonadaceae</taxon>
        <taxon>Parendozoicomonas</taxon>
    </lineage>
</organism>
<evidence type="ECO:0000313" key="2">
    <source>
        <dbReference type="EMBL" id="SMA48899.1"/>
    </source>
</evidence>
<reference evidence="2 3" key="1">
    <citation type="submission" date="2017-03" db="EMBL/GenBank/DDBJ databases">
        <authorList>
            <person name="Afonso C.L."/>
            <person name="Miller P.J."/>
            <person name="Scott M.A."/>
            <person name="Spackman E."/>
            <person name="Goraichik I."/>
            <person name="Dimitrov K.M."/>
            <person name="Suarez D.L."/>
            <person name="Swayne D.E."/>
        </authorList>
    </citation>
    <scope>NUCLEOTIDE SEQUENCE [LARGE SCALE GENOMIC DNA]</scope>
    <source>
        <strain evidence="2">SB41UT1</strain>
    </source>
</reference>
<name>A0A1X7ALK6_9GAMM</name>
<dbReference type="RefSeq" id="WP_087111203.1">
    <property type="nucleotide sequence ID" value="NZ_CBCSCN010000006.1"/>
</dbReference>
<feature type="domain" description="N-acetyltransferase" evidence="1">
    <location>
        <begin position="4"/>
        <end position="152"/>
    </location>
</feature>
<gene>
    <name evidence="2" type="ORF">EHSB41UT_02960</name>
</gene>